<dbReference type="Pfam" id="PF01797">
    <property type="entry name" value="Y1_Tnp"/>
    <property type="match status" value="1"/>
</dbReference>
<dbReference type="SMART" id="SM01321">
    <property type="entry name" value="Y1_Tnp"/>
    <property type="match status" value="1"/>
</dbReference>
<dbReference type="GO" id="GO:0003677">
    <property type="term" value="F:DNA binding"/>
    <property type="evidence" value="ECO:0007669"/>
    <property type="project" value="InterPro"/>
</dbReference>
<gene>
    <name evidence="2" type="ORF">A2996_01890</name>
</gene>
<feature type="domain" description="Transposase IS200-like" evidence="1">
    <location>
        <begin position="7"/>
        <end position="159"/>
    </location>
</feature>
<proteinExistence type="predicted"/>
<dbReference type="AlphaFoldDB" id="A0A1F5EPW9"/>
<evidence type="ECO:0000313" key="3">
    <source>
        <dbReference type="Proteomes" id="UP000176865"/>
    </source>
</evidence>
<evidence type="ECO:0000259" key="1">
    <source>
        <dbReference type="SMART" id="SM01321"/>
    </source>
</evidence>
<dbReference type="EMBL" id="MFAB01000002">
    <property type="protein sequence ID" value="OGD69433.1"/>
    <property type="molecule type" value="Genomic_DNA"/>
</dbReference>
<dbReference type="InterPro" id="IPR036515">
    <property type="entry name" value="Transposase_17_sf"/>
</dbReference>
<reference evidence="2 3" key="1">
    <citation type="journal article" date="2016" name="Nat. Commun.">
        <title>Thousands of microbial genomes shed light on interconnected biogeochemical processes in an aquifer system.</title>
        <authorList>
            <person name="Anantharaman K."/>
            <person name="Brown C.T."/>
            <person name="Hug L.A."/>
            <person name="Sharon I."/>
            <person name="Castelle C.J."/>
            <person name="Probst A.J."/>
            <person name="Thomas B.C."/>
            <person name="Singh A."/>
            <person name="Wilkins M.J."/>
            <person name="Karaoz U."/>
            <person name="Brodie E.L."/>
            <person name="Williams K.H."/>
            <person name="Hubbard S.S."/>
            <person name="Banfield J.F."/>
        </authorList>
    </citation>
    <scope>NUCLEOTIDE SEQUENCE [LARGE SCALE GENOMIC DNA]</scope>
</reference>
<organism evidence="2 3">
    <name type="scientific">Candidatus Campbellbacteria bacterium RIFCSPLOWO2_01_FULL_34_15</name>
    <dbReference type="NCBI Taxonomy" id="1797579"/>
    <lineage>
        <taxon>Bacteria</taxon>
        <taxon>Candidatus Campbelliibacteriota</taxon>
    </lineage>
</organism>
<dbReference type="GO" id="GO:0006313">
    <property type="term" value="P:DNA transposition"/>
    <property type="evidence" value="ECO:0007669"/>
    <property type="project" value="InterPro"/>
</dbReference>
<dbReference type="PANTHER" id="PTHR34322">
    <property type="entry name" value="TRANSPOSASE, Y1_TNP DOMAIN-CONTAINING"/>
    <property type="match status" value="1"/>
</dbReference>
<evidence type="ECO:0000313" key="2">
    <source>
        <dbReference type="EMBL" id="OGD69433.1"/>
    </source>
</evidence>
<dbReference type="PANTHER" id="PTHR34322:SF2">
    <property type="entry name" value="TRANSPOSASE IS200-LIKE DOMAIN-CONTAINING PROTEIN"/>
    <property type="match status" value="1"/>
</dbReference>
<dbReference type="SUPFAM" id="SSF143422">
    <property type="entry name" value="Transposase IS200-like"/>
    <property type="match status" value="1"/>
</dbReference>
<comment type="caution">
    <text evidence="2">The sequence shown here is derived from an EMBL/GenBank/DDBJ whole genome shotgun (WGS) entry which is preliminary data.</text>
</comment>
<accession>A0A1F5EPW9</accession>
<dbReference type="Gene3D" id="3.30.70.1290">
    <property type="entry name" value="Transposase IS200-like"/>
    <property type="match status" value="1"/>
</dbReference>
<dbReference type="InterPro" id="IPR002686">
    <property type="entry name" value="Transposase_17"/>
</dbReference>
<dbReference type="Proteomes" id="UP000176865">
    <property type="component" value="Unassembled WGS sequence"/>
</dbReference>
<protein>
    <recommendedName>
        <fullName evidence="1">Transposase IS200-like domain-containing protein</fullName>
    </recommendedName>
</protein>
<sequence length="230" mass="26852">MRNIKFANNEYYHVYNRGVDKRRIFGDKNDLWRFIKGILVFNRNKPVGSIRDELRHDKICRDSVPANFNSVDFKKLIDSSGDLVEFVCLCLNPNHYHFLVKQTSDGGVSKFIHKLASGYTSYFNEKKDRSGALFQGKFKAKLIETNEQLLYTSGYINLNYEIHEIEGDDMDLVFSSWNEYAGKNNVMNICKGKSVVLEQFKGFDAYKDFVREVVIKAKKFKEDLKKEHLE</sequence>
<dbReference type="STRING" id="1797579.A2996_01890"/>
<name>A0A1F5EPW9_9BACT</name>
<dbReference type="GO" id="GO:0004803">
    <property type="term" value="F:transposase activity"/>
    <property type="evidence" value="ECO:0007669"/>
    <property type="project" value="InterPro"/>
</dbReference>